<reference evidence="1 2" key="1">
    <citation type="submission" date="2018-07" db="EMBL/GenBank/DDBJ databases">
        <title>Genome sequence of Azospirillum sp. ATCC 49961.</title>
        <authorList>
            <person name="Sant'Anna F.H."/>
            <person name="Baldani J.I."/>
            <person name="Zilli J.E."/>
            <person name="Reis V.M."/>
            <person name="Hartmann A."/>
            <person name="Cruz L."/>
            <person name="de Souza E.M."/>
            <person name="de Oliveira Pedrosa F."/>
            <person name="Passaglia L.M.P."/>
        </authorList>
    </citation>
    <scope>NUCLEOTIDE SEQUENCE [LARGE SCALE GENOMIC DNA]</scope>
    <source>
        <strain evidence="1 2">ATCC 49961</strain>
    </source>
</reference>
<comment type="caution">
    <text evidence="1">The sequence shown here is derived from an EMBL/GenBank/DDBJ whole genome shotgun (WGS) entry which is preliminary data.</text>
</comment>
<keyword evidence="2" id="KW-1185">Reference proteome</keyword>
<dbReference type="AlphaFoldDB" id="A0A9W7KR77"/>
<name>A0A9W7KR77_9PROT</name>
<dbReference type="EMBL" id="QOKW01000019">
    <property type="protein sequence ID" value="KAA0678109.1"/>
    <property type="molecule type" value="Genomic_DNA"/>
</dbReference>
<evidence type="ECO:0000313" key="2">
    <source>
        <dbReference type="Proteomes" id="UP000480854"/>
    </source>
</evidence>
<dbReference type="OrthoDB" id="8080957at2"/>
<accession>A0A9W7KR77</accession>
<sequence>MTATPRKGRQDLRAEVWATIRRLKRFTVPDLLAAGMSRPTCKSFIPLLVDNGILSREEVPGRRGFVDGMVQRYELVRDLGRRCPRFTANGQLDETPTTTERIWAAIKPLPAFSIPEIAMLARVARPTTAKYINTLYRAGYLDELSPGGGYYRQAKYRLRRKRSTGPQPPVICKDGSVWDANEGKQVLAPRAETKAEAPALAEVAA</sequence>
<evidence type="ECO:0000313" key="1">
    <source>
        <dbReference type="EMBL" id="KAA0678109.1"/>
    </source>
</evidence>
<proteinExistence type="predicted"/>
<gene>
    <name evidence="1" type="ORF">DS843_21235</name>
</gene>
<dbReference type="RefSeq" id="WP_149470840.1">
    <property type="nucleotide sequence ID" value="NZ_QOKW01000019.1"/>
</dbReference>
<dbReference type="Proteomes" id="UP000480854">
    <property type="component" value="Unassembled WGS sequence"/>
</dbReference>
<protein>
    <submittedName>
        <fullName evidence="1">Uncharacterized protein</fullName>
    </submittedName>
</protein>
<organism evidence="1 2">
    <name type="scientific">Roseomonas genomospecies 6</name>
    <dbReference type="NCBI Taxonomy" id="214106"/>
    <lineage>
        <taxon>Bacteria</taxon>
        <taxon>Pseudomonadati</taxon>
        <taxon>Pseudomonadota</taxon>
        <taxon>Alphaproteobacteria</taxon>
        <taxon>Acetobacterales</taxon>
        <taxon>Roseomonadaceae</taxon>
        <taxon>Roseomonas</taxon>
    </lineage>
</organism>